<dbReference type="RefSeq" id="WP_137607713.1">
    <property type="nucleotide sequence ID" value="NZ_BJDH01000006.1"/>
</dbReference>
<sequence>MSKTYIKDYTNSFLIHGQEYTVTAPARFDASSNQLIPDNQLDDIAVELANKQYRQQFKLVTPEEIKTYRAQVGLTQRELAELLGWSPNTIALYETGAFPTKANNKLLKALMMHPKFLMAFVNQDSETHAMEINEKVSQYLHIKH</sequence>
<keyword evidence="3" id="KW-1185">Reference proteome</keyword>
<evidence type="ECO:0000259" key="1">
    <source>
        <dbReference type="PROSITE" id="PS50943"/>
    </source>
</evidence>
<reference evidence="3" key="1">
    <citation type="journal article" date="2019" name="Int. J. Syst. Evol. Microbiol.">
        <title>The Global Catalogue of Microorganisms (GCM) 10K type strain sequencing project: providing services to taxonomists for standard genome sequencing and annotation.</title>
        <authorList>
            <consortium name="The Broad Institute Genomics Platform"/>
            <consortium name="The Broad Institute Genome Sequencing Center for Infectious Disease"/>
            <person name="Wu L."/>
            <person name="Ma J."/>
        </authorList>
    </citation>
    <scope>NUCLEOTIDE SEQUENCE [LARGE SCALE GENOMIC DNA]</scope>
    <source>
        <strain evidence="3">CCM 8934</strain>
    </source>
</reference>
<dbReference type="SUPFAM" id="SSF47413">
    <property type="entry name" value="lambda repressor-like DNA-binding domains"/>
    <property type="match status" value="1"/>
</dbReference>
<dbReference type="EMBL" id="JBHSSB010000031">
    <property type="protein sequence ID" value="MFC6295833.1"/>
    <property type="molecule type" value="Genomic_DNA"/>
</dbReference>
<dbReference type="Pfam" id="PF01381">
    <property type="entry name" value="HTH_3"/>
    <property type="match status" value="1"/>
</dbReference>
<evidence type="ECO:0000313" key="2">
    <source>
        <dbReference type="EMBL" id="MFC6295833.1"/>
    </source>
</evidence>
<organism evidence="2 3">
    <name type="scientific">Lactiplantibacillus daoliensis</name>
    <dbReference type="NCBI Taxonomy" id="2559916"/>
    <lineage>
        <taxon>Bacteria</taxon>
        <taxon>Bacillati</taxon>
        <taxon>Bacillota</taxon>
        <taxon>Bacilli</taxon>
        <taxon>Lactobacillales</taxon>
        <taxon>Lactobacillaceae</taxon>
        <taxon>Lactiplantibacillus</taxon>
    </lineage>
</organism>
<gene>
    <name evidence="2" type="ORF">ACFQH1_11535</name>
</gene>
<proteinExistence type="predicted"/>
<dbReference type="Proteomes" id="UP001596227">
    <property type="component" value="Unassembled WGS sequence"/>
</dbReference>
<protein>
    <submittedName>
        <fullName evidence="2">Type II TA system antitoxin MqsA family protein</fullName>
    </submittedName>
</protein>
<dbReference type="InterPro" id="IPR022452">
    <property type="entry name" value="MqsA"/>
</dbReference>
<dbReference type="PROSITE" id="PS50943">
    <property type="entry name" value="HTH_CROC1"/>
    <property type="match status" value="1"/>
</dbReference>
<dbReference type="CDD" id="cd00093">
    <property type="entry name" value="HTH_XRE"/>
    <property type="match status" value="1"/>
</dbReference>
<dbReference type="NCBIfam" id="TIGR03830">
    <property type="entry name" value="CxxCG_CxxCG_HTH"/>
    <property type="match status" value="1"/>
</dbReference>
<accession>A0ABW1UI95</accession>
<dbReference type="InterPro" id="IPR001387">
    <property type="entry name" value="Cro/C1-type_HTH"/>
</dbReference>
<dbReference type="SMART" id="SM00530">
    <property type="entry name" value="HTH_XRE"/>
    <property type="match status" value="1"/>
</dbReference>
<comment type="caution">
    <text evidence="2">The sequence shown here is derived from an EMBL/GenBank/DDBJ whole genome shotgun (WGS) entry which is preliminary data.</text>
</comment>
<name>A0ABW1UI95_9LACO</name>
<feature type="domain" description="HTH cro/C1-type" evidence="1">
    <location>
        <begin position="65"/>
        <end position="117"/>
    </location>
</feature>
<dbReference type="Gene3D" id="1.10.260.40">
    <property type="entry name" value="lambda repressor-like DNA-binding domains"/>
    <property type="match status" value="1"/>
</dbReference>
<dbReference type="InterPro" id="IPR010982">
    <property type="entry name" value="Lambda_DNA-bd_dom_sf"/>
</dbReference>
<evidence type="ECO:0000313" key="3">
    <source>
        <dbReference type="Proteomes" id="UP001596227"/>
    </source>
</evidence>